<evidence type="ECO:0000313" key="12">
    <source>
        <dbReference type="Proteomes" id="UP000320762"/>
    </source>
</evidence>
<feature type="compositionally biased region" description="Polar residues" evidence="9">
    <location>
        <begin position="156"/>
        <end position="179"/>
    </location>
</feature>
<gene>
    <name evidence="11" type="ORF">BD626DRAFT_459265</name>
</gene>
<evidence type="ECO:0000256" key="1">
    <source>
        <dbReference type="ARBA" id="ARBA00004123"/>
    </source>
</evidence>
<feature type="compositionally biased region" description="Polar residues" evidence="9">
    <location>
        <begin position="293"/>
        <end position="305"/>
    </location>
</feature>
<dbReference type="InterPro" id="IPR018856">
    <property type="entry name" value="Stn1_N"/>
</dbReference>
<evidence type="ECO:0000256" key="6">
    <source>
        <dbReference type="ARBA" id="ARBA00023125"/>
    </source>
</evidence>
<comment type="caution">
    <text evidence="11">The sequence shown here is derived from an EMBL/GenBank/DDBJ whole genome shotgun (WGS) entry which is preliminary data.</text>
</comment>
<evidence type="ECO:0000256" key="7">
    <source>
        <dbReference type="ARBA" id="ARBA00023242"/>
    </source>
</evidence>
<feature type="compositionally biased region" description="Basic and acidic residues" evidence="9">
    <location>
        <begin position="323"/>
        <end position="339"/>
    </location>
</feature>
<dbReference type="GO" id="GO:0000781">
    <property type="term" value="C:chromosome, telomeric region"/>
    <property type="evidence" value="ECO:0007669"/>
    <property type="project" value="UniProtKB-SubCell"/>
</dbReference>
<accession>A0A550CAK2</accession>
<dbReference type="AlphaFoldDB" id="A0A550CAK2"/>
<evidence type="ECO:0000259" key="10">
    <source>
        <dbReference type="Pfam" id="PF10451"/>
    </source>
</evidence>
<feature type="compositionally biased region" description="Low complexity" evidence="9">
    <location>
        <begin position="180"/>
        <end position="194"/>
    </location>
</feature>
<name>A0A550CAK2_9AGAR</name>
<dbReference type="Proteomes" id="UP000320762">
    <property type="component" value="Unassembled WGS sequence"/>
</dbReference>
<proteinExistence type="predicted"/>
<keyword evidence="6" id="KW-0238">DNA-binding</keyword>
<evidence type="ECO:0000256" key="8">
    <source>
        <dbReference type="ARBA" id="ARBA00030039"/>
    </source>
</evidence>
<evidence type="ECO:0000256" key="5">
    <source>
        <dbReference type="ARBA" id="ARBA00022895"/>
    </source>
</evidence>
<dbReference type="EMBL" id="VDMD01000015">
    <property type="protein sequence ID" value="TRM61726.1"/>
    <property type="molecule type" value="Genomic_DNA"/>
</dbReference>
<feature type="region of interest" description="Disordered" evidence="9">
    <location>
        <begin position="156"/>
        <end position="222"/>
    </location>
</feature>
<feature type="region of interest" description="Disordered" evidence="9">
    <location>
        <begin position="323"/>
        <end position="367"/>
    </location>
</feature>
<sequence>MESSTPYTHEEIWKWTLTADAVAPCYVKDVFKLEANDKQNGDFFWLGGIPCRTVKLMGMLVGVQAYEKRIVYSVDDGTAVIDCVDRQPAMQAPKLSVLALEPLPIAGVGATVAVVGNVLPRQERQISVNSIQRCKQANEEPLHWLAVRELHRSSYSSSTPFTIPQTDTFTPSQVPSRPQTPASVASTSVAPSPTKSIASSAQSSPVKSLIQSPVKLRRPSRLHTRDLTENTFRVYLKHFMDNAPPLSDASDSRDSGPFSTPTKRRRGEDLDLTPRPSRLASIENTPRRHQQHKTQASDSHPTGFTLSYLRRVPELRDLAKRTVKAEAKRRARAANEEARTSTQNSNTDSRPAKYTRPRTSTKDEPTSRRMKRLFQWALTALLNDGYIILWDGPARSCSSADIVADTSCLWRSSGTTQGTANTTAGTVDITASTLASTSALPATTDDELSDPDEREEAYTPLEPVILARAVEDAVAKLIARKRRAGAESHLLSTSKESIIALMQRDDRWRYLHGWQVEQALEVLVDEDVVYERTSARWSLRRSRR</sequence>
<reference evidence="11 12" key="1">
    <citation type="journal article" date="2019" name="New Phytol.">
        <title>Comparative genomics reveals unique wood-decay strategies and fruiting body development in the Schizophyllaceae.</title>
        <authorList>
            <person name="Almasi E."/>
            <person name="Sahu N."/>
            <person name="Krizsan K."/>
            <person name="Balint B."/>
            <person name="Kovacs G.M."/>
            <person name="Kiss B."/>
            <person name="Cseklye J."/>
            <person name="Drula E."/>
            <person name="Henrissat B."/>
            <person name="Nagy I."/>
            <person name="Chovatia M."/>
            <person name="Adam C."/>
            <person name="LaButti K."/>
            <person name="Lipzen A."/>
            <person name="Riley R."/>
            <person name="Grigoriev I.V."/>
            <person name="Nagy L.G."/>
        </authorList>
    </citation>
    <scope>NUCLEOTIDE SEQUENCE [LARGE SCALE GENOMIC DNA]</scope>
    <source>
        <strain evidence="11 12">NL-1724</strain>
    </source>
</reference>
<dbReference type="InterPro" id="IPR040260">
    <property type="entry name" value="RFA2-like"/>
</dbReference>
<evidence type="ECO:0000256" key="9">
    <source>
        <dbReference type="SAM" id="MobiDB-lite"/>
    </source>
</evidence>
<evidence type="ECO:0000313" key="11">
    <source>
        <dbReference type="EMBL" id="TRM61726.1"/>
    </source>
</evidence>
<feature type="compositionally biased region" description="Polar residues" evidence="9">
    <location>
        <begin position="340"/>
        <end position="349"/>
    </location>
</feature>
<dbReference type="STRING" id="97359.A0A550CAK2"/>
<feature type="compositionally biased region" description="Polar residues" evidence="9">
    <location>
        <begin position="195"/>
        <end position="211"/>
    </location>
</feature>
<dbReference type="Pfam" id="PF10451">
    <property type="entry name" value="Stn1"/>
    <property type="match status" value="1"/>
</dbReference>
<comment type="subcellular location">
    <subcellularLocation>
        <location evidence="2">Chromosome</location>
        <location evidence="2">Telomere</location>
    </subcellularLocation>
    <subcellularLocation>
        <location evidence="1">Nucleus</location>
    </subcellularLocation>
</comment>
<organism evidence="11 12">
    <name type="scientific">Schizophyllum amplum</name>
    <dbReference type="NCBI Taxonomy" id="97359"/>
    <lineage>
        <taxon>Eukaryota</taxon>
        <taxon>Fungi</taxon>
        <taxon>Dikarya</taxon>
        <taxon>Basidiomycota</taxon>
        <taxon>Agaricomycotina</taxon>
        <taxon>Agaricomycetes</taxon>
        <taxon>Agaricomycetidae</taxon>
        <taxon>Agaricales</taxon>
        <taxon>Schizophyllaceae</taxon>
        <taxon>Schizophyllum</taxon>
    </lineage>
</organism>
<dbReference type="GO" id="GO:0005634">
    <property type="term" value="C:nucleus"/>
    <property type="evidence" value="ECO:0007669"/>
    <property type="project" value="UniProtKB-SubCell"/>
</dbReference>
<protein>
    <recommendedName>
        <fullName evidence="3">CST complex subunit STN1</fullName>
    </recommendedName>
    <alternativeName>
        <fullName evidence="8">Suppressor of cdc thirteen homolog</fullName>
    </alternativeName>
</protein>
<dbReference type="SUPFAM" id="SSF50249">
    <property type="entry name" value="Nucleic acid-binding proteins"/>
    <property type="match status" value="1"/>
</dbReference>
<keyword evidence="4" id="KW-0158">Chromosome</keyword>
<feature type="domain" description="CST complex subunit Stn1 N-terminal" evidence="10">
    <location>
        <begin position="6"/>
        <end position="147"/>
    </location>
</feature>
<keyword evidence="7" id="KW-0539">Nucleus</keyword>
<dbReference type="PANTHER" id="PTHR13989:SF33">
    <property type="entry name" value="CST COMPLEX SUBUNIT STN1"/>
    <property type="match status" value="1"/>
</dbReference>
<evidence type="ECO:0000256" key="2">
    <source>
        <dbReference type="ARBA" id="ARBA00004574"/>
    </source>
</evidence>
<dbReference type="Gene3D" id="2.40.50.140">
    <property type="entry name" value="Nucleic acid-binding proteins"/>
    <property type="match status" value="1"/>
</dbReference>
<dbReference type="PANTHER" id="PTHR13989">
    <property type="entry name" value="REPLICATION PROTEIN A-RELATED"/>
    <property type="match status" value="1"/>
</dbReference>
<evidence type="ECO:0000256" key="4">
    <source>
        <dbReference type="ARBA" id="ARBA00022454"/>
    </source>
</evidence>
<evidence type="ECO:0000256" key="3">
    <source>
        <dbReference type="ARBA" id="ARBA00017411"/>
    </source>
</evidence>
<keyword evidence="5" id="KW-0779">Telomere</keyword>
<feature type="region of interest" description="Disordered" evidence="9">
    <location>
        <begin position="244"/>
        <end position="305"/>
    </location>
</feature>
<keyword evidence="12" id="KW-1185">Reference proteome</keyword>
<dbReference type="GO" id="GO:0003677">
    <property type="term" value="F:DNA binding"/>
    <property type="evidence" value="ECO:0007669"/>
    <property type="project" value="UniProtKB-KW"/>
</dbReference>
<dbReference type="InterPro" id="IPR012340">
    <property type="entry name" value="NA-bd_OB-fold"/>
</dbReference>
<dbReference type="OrthoDB" id="77828at2759"/>